<dbReference type="NCBIfam" id="TIGR00254">
    <property type="entry name" value="GGDEF"/>
    <property type="match status" value="1"/>
</dbReference>
<evidence type="ECO:0000256" key="1">
    <source>
        <dbReference type="PROSITE-ProRule" id="PRU00169"/>
    </source>
</evidence>
<proteinExistence type="predicted"/>
<dbReference type="Pfam" id="PF00563">
    <property type="entry name" value="EAL"/>
    <property type="match status" value="1"/>
</dbReference>
<dbReference type="EMBL" id="CADCUV010000093">
    <property type="protein sequence ID" value="CAA9416416.1"/>
    <property type="molecule type" value="Genomic_DNA"/>
</dbReference>
<dbReference type="InterPro" id="IPR043128">
    <property type="entry name" value="Rev_trsase/Diguanyl_cyclase"/>
</dbReference>
<dbReference type="Pfam" id="PF00990">
    <property type="entry name" value="GGDEF"/>
    <property type="match status" value="1"/>
</dbReference>
<dbReference type="SMART" id="SM00448">
    <property type="entry name" value="REC"/>
    <property type="match status" value="1"/>
</dbReference>
<evidence type="ECO:0000259" key="3">
    <source>
        <dbReference type="PROSITE" id="PS50883"/>
    </source>
</evidence>
<dbReference type="InterPro" id="IPR035919">
    <property type="entry name" value="EAL_sf"/>
</dbReference>
<dbReference type="Gene3D" id="3.30.70.270">
    <property type="match status" value="1"/>
</dbReference>
<dbReference type="Gene3D" id="3.20.20.450">
    <property type="entry name" value="EAL domain"/>
    <property type="match status" value="1"/>
</dbReference>
<evidence type="ECO:0000259" key="4">
    <source>
        <dbReference type="PROSITE" id="PS50887"/>
    </source>
</evidence>
<name>A0A6J4PHP9_9ACTN</name>
<evidence type="ECO:0000259" key="2">
    <source>
        <dbReference type="PROSITE" id="PS50110"/>
    </source>
</evidence>
<protein>
    <submittedName>
        <fullName evidence="5">Diguanylate cyclase/phosphodiesterase (GGDEF &amp; EAL domains) with PAS/PAC sensor(S)</fullName>
    </submittedName>
</protein>
<dbReference type="InterPro" id="IPR001789">
    <property type="entry name" value="Sig_transdc_resp-reg_receiver"/>
</dbReference>
<dbReference type="SUPFAM" id="SSF52172">
    <property type="entry name" value="CheY-like"/>
    <property type="match status" value="1"/>
</dbReference>
<dbReference type="AlphaFoldDB" id="A0A6J4PHP9"/>
<accession>A0A6J4PHP9</accession>
<dbReference type="SUPFAM" id="SSF55073">
    <property type="entry name" value="Nucleotide cyclase"/>
    <property type="match status" value="1"/>
</dbReference>
<sequence length="585" mass="64054">MVYSEASGARREAVGVLLVEDNLGDARLVESMLSEPGLMWDFEIRHVVRLGDAVEELERSPFDVVLLDLSLPDSSGTETVERIQRAASRTPVVVLSGRDDDEAALRAIQSGVEDYLVKGRGNGELIGRTIRSAIQHKKTEERLAYLAQYDPLTGVANRALFQDRLEKAVARARRSKEQLALVSVDLDRFKAVNDTLGHGCGDVLLREVAGRIRNRVRESDTVARLGGDEFAIILEGLPGAEGAARVARDVLRLLLEPVSLQGQEVSAPASMGIALWPASGGDELLKDADAAMYRAKRQGGNRYQFYTEEMSAQTKAHQKLERDLRRALLSDQFVLYYQPQVDLSTGAVVGAEALLRWRHPERGLVSPGEFVPVLEDMRLIIPVGRWVIEAACRQGGAWLETGLPTVRISVNLSAVQFDHRQLADDVAGALAEGGMEQENLELEITESLLMEDPENALRTLGRLGKELGGVGISIDDFGMGYSSLYRLKALPVQRIKIDHCFVRDIPDNTGDAAITAAMIRLAHDLGLGVVAEGVETAEQRDFLRDRGCDEAQGFFFGRPVPADEFTALLERSAFPAQRLAGGGPR</sequence>
<dbReference type="PROSITE" id="PS50110">
    <property type="entry name" value="RESPONSE_REGULATORY"/>
    <property type="match status" value="1"/>
</dbReference>
<keyword evidence="1" id="KW-0597">Phosphoprotein</keyword>
<dbReference type="InterPro" id="IPR011006">
    <property type="entry name" value="CheY-like_superfamily"/>
</dbReference>
<dbReference type="SMART" id="SM00052">
    <property type="entry name" value="EAL"/>
    <property type="match status" value="1"/>
</dbReference>
<dbReference type="InterPro" id="IPR000160">
    <property type="entry name" value="GGDEF_dom"/>
</dbReference>
<dbReference type="PANTHER" id="PTHR44757:SF2">
    <property type="entry name" value="BIOFILM ARCHITECTURE MAINTENANCE PROTEIN MBAA"/>
    <property type="match status" value="1"/>
</dbReference>
<dbReference type="InterPro" id="IPR052155">
    <property type="entry name" value="Biofilm_reg_signaling"/>
</dbReference>
<feature type="domain" description="Response regulatory" evidence="2">
    <location>
        <begin position="15"/>
        <end position="133"/>
    </location>
</feature>
<dbReference type="Gene3D" id="3.40.50.2300">
    <property type="match status" value="1"/>
</dbReference>
<dbReference type="SMART" id="SM00267">
    <property type="entry name" value="GGDEF"/>
    <property type="match status" value="1"/>
</dbReference>
<reference evidence="5" key="1">
    <citation type="submission" date="2020-02" db="EMBL/GenBank/DDBJ databases">
        <authorList>
            <person name="Meier V. D."/>
        </authorList>
    </citation>
    <scope>NUCLEOTIDE SEQUENCE</scope>
    <source>
        <strain evidence="5">AVDCRST_MAG22</strain>
    </source>
</reference>
<dbReference type="GO" id="GO:0000160">
    <property type="term" value="P:phosphorelay signal transduction system"/>
    <property type="evidence" value="ECO:0007669"/>
    <property type="project" value="InterPro"/>
</dbReference>
<feature type="domain" description="EAL" evidence="3">
    <location>
        <begin position="317"/>
        <end position="573"/>
    </location>
</feature>
<dbReference type="PROSITE" id="PS50883">
    <property type="entry name" value="EAL"/>
    <property type="match status" value="1"/>
</dbReference>
<dbReference type="PROSITE" id="PS50887">
    <property type="entry name" value="GGDEF"/>
    <property type="match status" value="1"/>
</dbReference>
<evidence type="ECO:0000313" key="5">
    <source>
        <dbReference type="EMBL" id="CAA9416416.1"/>
    </source>
</evidence>
<dbReference type="FunFam" id="3.20.20.450:FF:000001">
    <property type="entry name" value="Cyclic di-GMP phosphodiesterase yahA"/>
    <property type="match status" value="1"/>
</dbReference>
<dbReference type="CDD" id="cd01948">
    <property type="entry name" value="EAL"/>
    <property type="match status" value="1"/>
</dbReference>
<dbReference type="FunFam" id="3.30.70.270:FF:000001">
    <property type="entry name" value="Diguanylate cyclase domain protein"/>
    <property type="match status" value="1"/>
</dbReference>
<feature type="domain" description="GGDEF" evidence="4">
    <location>
        <begin position="177"/>
        <end position="308"/>
    </location>
</feature>
<dbReference type="CDD" id="cd01949">
    <property type="entry name" value="GGDEF"/>
    <property type="match status" value="1"/>
</dbReference>
<feature type="modified residue" description="4-aspartylphosphate" evidence="1">
    <location>
        <position position="68"/>
    </location>
</feature>
<dbReference type="InterPro" id="IPR001633">
    <property type="entry name" value="EAL_dom"/>
</dbReference>
<dbReference type="PANTHER" id="PTHR44757">
    <property type="entry name" value="DIGUANYLATE CYCLASE DGCP"/>
    <property type="match status" value="1"/>
</dbReference>
<dbReference type="InterPro" id="IPR029787">
    <property type="entry name" value="Nucleotide_cyclase"/>
</dbReference>
<organism evidence="5">
    <name type="scientific">uncultured Rubrobacteraceae bacterium</name>
    <dbReference type="NCBI Taxonomy" id="349277"/>
    <lineage>
        <taxon>Bacteria</taxon>
        <taxon>Bacillati</taxon>
        <taxon>Actinomycetota</taxon>
        <taxon>Rubrobacteria</taxon>
        <taxon>Rubrobacterales</taxon>
        <taxon>Rubrobacteraceae</taxon>
        <taxon>environmental samples</taxon>
    </lineage>
</organism>
<dbReference type="Pfam" id="PF00072">
    <property type="entry name" value="Response_reg"/>
    <property type="match status" value="1"/>
</dbReference>
<dbReference type="SUPFAM" id="SSF141868">
    <property type="entry name" value="EAL domain-like"/>
    <property type="match status" value="1"/>
</dbReference>
<gene>
    <name evidence="5" type="ORF">AVDCRST_MAG22-2242</name>
</gene>